<feature type="compositionally biased region" description="Basic and acidic residues" evidence="1">
    <location>
        <begin position="63"/>
        <end position="73"/>
    </location>
</feature>
<dbReference type="Proteomes" id="UP000002785">
    <property type="component" value="Chromosome"/>
</dbReference>
<organism evidence="2 3">
    <name type="scientific">Streptomyces sviceus (strain ATCC 29083 / DSM 924 / JCM 4929 / NBRC 13980 / NCIMB 11184 / NRRL 5439 / UC 5370)</name>
    <dbReference type="NCBI Taxonomy" id="463191"/>
    <lineage>
        <taxon>Bacteria</taxon>
        <taxon>Bacillati</taxon>
        <taxon>Actinomycetota</taxon>
        <taxon>Actinomycetes</taxon>
        <taxon>Kitasatosporales</taxon>
        <taxon>Streptomycetaceae</taxon>
        <taxon>Streptomyces</taxon>
    </lineage>
</organism>
<feature type="compositionally biased region" description="Low complexity" evidence="1">
    <location>
        <begin position="127"/>
        <end position="140"/>
    </location>
</feature>
<dbReference type="HOGENOM" id="CLU_871319_0_0_11"/>
<keyword evidence="3" id="KW-1185">Reference proteome</keyword>
<protein>
    <submittedName>
        <fullName evidence="2">Uncharacterized protein</fullName>
    </submittedName>
</protein>
<dbReference type="AlphaFoldDB" id="B5HW69"/>
<reference evidence="2" key="1">
    <citation type="submission" date="2009-10" db="EMBL/GenBank/DDBJ databases">
        <title>The genome sequence of Streptomyces sviceus strain ATCC 29083.</title>
        <authorList>
            <consortium name="The Broad Institute Genome Sequencing Platform"/>
            <consortium name="Broad Institute Microbial Sequencing Center"/>
            <person name="Fischbach M."/>
            <person name="Godfrey P."/>
            <person name="Ward D."/>
            <person name="Young S."/>
            <person name="Zeng Q."/>
            <person name="Koehrsen M."/>
            <person name="Alvarado L."/>
            <person name="Berlin A.M."/>
            <person name="Bochicchio J."/>
            <person name="Borenstein D."/>
            <person name="Chapman S.B."/>
            <person name="Chen Z."/>
            <person name="Engels R."/>
            <person name="Freedman E."/>
            <person name="Gellesch M."/>
            <person name="Goldberg J."/>
            <person name="Griggs A."/>
            <person name="Gujja S."/>
            <person name="Heilman E.R."/>
            <person name="Heiman D.I."/>
            <person name="Hepburn T.A."/>
            <person name="Howarth C."/>
            <person name="Jen D."/>
            <person name="Larson L."/>
            <person name="Lewis B."/>
            <person name="Mehta T."/>
            <person name="Park D."/>
            <person name="Pearson M."/>
            <person name="Richards J."/>
            <person name="Roberts A."/>
            <person name="Saif S."/>
            <person name="Shea T.D."/>
            <person name="Shenoy N."/>
            <person name="Sisk P."/>
            <person name="Stolte C."/>
            <person name="Sykes S.N."/>
            <person name="Thomson T."/>
            <person name="Walk T."/>
            <person name="White J."/>
            <person name="Yandava C."/>
            <person name="Straight P."/>
            <person name="Clardy J."/>
            <person name="Hung D."/>
            <person name="Kolter R."/>
            <person name="Mekalanos J."/>
            <person name="Walker S."/>
            <person name="Walsh C.T."/>
            <person name="Wieland-Brown L.C."/>
            <person name="Haas B."/>
            <person name="Nusbaum C."/>
            <person name="Birren B."/>
        </authorList>
    </citation>
    <scope>NUCLEOTIDE SEQUENCE [LARGE SCALE GENOMIC DNA]</scope>
    <source>
        <strain evidence="2">ATCC 29083</strain>
    </source>
</reference>
<sequence length="319" mass="34200">MGLRRVPGDRATAFAAHRGRHHPRRRRSRGIRPGGHREGDAGRARLLTGLTRHAGRCAATSPPERRTEAEAGERFGGGAAGAGRRHGNGWCGHGPAGHDPRPMTPSSPKRPPTPSVRWRPERTAIPSTSTSSGGQMTSASPASSRLIATVDALRTALAESPDVLSFTLGGTIDEETAAAAEADGVPREFLDFCRVLDGASCGPSVQLFGLDEAEEHQFYCEPVVDSPLPLSPEKLYCVGMAQQAPVFLDRAGGGVLGAPEEGADWVDAERFEQLAPSVAAYFLERLATFDEYKRLASVDDELVEYDDWLKLLRRAGLAD</sequence>
<dbReference type="EMBL" id="CM000951">
    <property type="protein sequence ID" value="EDY57074.1"/>
    <property type="molecule type" value="Genomic_DNA"/>
</dbReference>
<feature type="compositionally biased region" description="Basic residues" evidence="1">
    <location>
        <begin position="17"/>
        <end position="30"/>
    </location>
</feature>
<gene>
    <name evidence="2" type="ORF">SSEG_09266</name>
</gene>
<name>B5HW69_STRX2</name>
<evidence type="ECO:0000313" key="3">
    <source>
        <dbReference type="Proteomes" id="UP000002785"/>
    </source>
</evidence>
<proteinExistence type="predicted"/>
<evidence type="ECO:0000313" key="2">
    <source>
        <dbReference type="EMBL" id="EDY57074.1"/>
    </source>
</evidence>
<dbReference type="eggNOG" id="ENOG5031Y2R">
    <property type="taxonomic scope" value="Bacteria"/>
</dbReference>
<feature type="region of interest" description="Disordered" evidence="1">
    <location>
        <begin position="1"/>
        <end position="142"/>
    </location>
</feature>
<feature type="compositionally biased region" description="Pro residues" evidence="1">
    <location>
        <begin position="102"/>
        <end position="114"/>
    </location>
</feature>
<evidence type="ECO:0000256" key="1">
    <source>
        <dbReference type="SAM" id="MobiDB-lite"/>
    </source>
</evidence>
<accession>B5HW69</accession>